<name>A0ABR9QVR1_9FIRM</name>
<dbReference type="InterPro" id="IPR008930">
    <property type="entry name" value="Terpenoid_cyclase/PrenylTrfase"/>
</dbReference>
<evidence type="ECO:0000313" key="2">
    <source>
        <dbReference type="Proteomes" id="UP001516588"/>
    </source>
</evidence>
<organism evidence="1 2">
    <name type="scientific">Gallibacter intestinalis</name>
    <dbReference type="NCBI Taxonomy" id="2779356"/>
    <lineage>
        <taxon>Bacteria</taxon>
        <taxon>Bacillati</taxon>
        <taxon>Bacillota</taxon>
        <taxon>Clostridia</taxon>
        <taxon>Eubacteriales</taxon>
        <taxon>Eubacteriaceae</taxon>
        <taxon>Gallibacter</taxon>
    </lineage>
</organism>
<evidence type="ECO:0008006" key="3">
    <source>
        <dbReference type="Google" id="ProtNLM"/>
    </source>
</evidence>
<evidence type="ECO:0000313" key="1">
    <source>
        <dbReference type="EMBL" id="MBE5034964.1"/>
    </source>
</evidence>
<dbReference type="EMBL" id="JADCKA010000002">
    <property type="protein sequence ID" value="MBE5034964.1"/>
    <property type="molecule type" value="Genomic_DNA"/>
</dbReference>
<sequence>MEKTKVKKRAQSLLCIIVAVAMLTVTGCGNSSLSIDENIAETSQYLLQEVESPGVSSVGGEWSVIGIMNSQIDDESKDTYASRYFDSVRAQVKSKKGILDEEHYTEYARVSMGVASIGEDPTNVEGYNLISYLDDYEKIREQGVNAAAYALVASQMCGVKLANEERYIQYILDELKGYDVTVDGMSDYVSMGVLALSYYKDRDEINNVIEEKIEELSKAQLEDGSMGNCESTSEAIIALTTAGVDVTADERFIKNEKSLLNGLLTYKKDSGYFHVTGDENYEEINIMATEKALLALESIKAFDNGTCLYKSKR</sequence>
<accession>A0ABR9QVR1</accession>
<dbReference type="Gene3D" id="1.50.10.20">
    <property type="match status" value="1"/>
</dbReference>
<gene>
    <name evidence="1" type="ORF">INF20_01565</name>
</gene>
<dbReference type="PROSITE" id="PS51257">
    <property type="entry name" value="PROKAR_LIPOPROTEIN"/>
    <property type="match status" value="1"/>
</dbReference>
<comment type="caution">
    <text evidence="1">The sequence shown here is derived from an EMBL/GenBank/DDBJ whole genome shotgun (WGS) entry which is preliminary data.</text>
</comment>
<reference evidence="1 2" key="1">
    <citation type="submission" date="2020-10" db="EMBL/GenBank/DDBJ databases">
        <title>ChiBAC.</title>
        <authorList>
            <person name="Zenner C."/>
            <person name="Hitch T.C.A."/>
            <person name="Clavel T."/>
        </authorList>
    </citation>
    <scope>NUCLEOTIDE SEQUENCE [LARGE SCALE GENOMIC DNA]</scope>
    <source>
        <strain evidence="1 2">DSM 108706</strain>
    </source>
</reference>
<dbReference type="Proteomes" id="UP001516588">
    <property type="component" value="Unassembled WGS sequence"/>
</dbReference>
<protein>
    <recommendedName>
        <fullName evidence="3">Surface/cell-adhesion protein</fullName>
    </recommendedName>
</protein>
<dbReference type="RefSeq" id="WP_226384635.1">
    <property type="nucleotide sequence ID" value="NZ_JADCKA010000002.1"/>
</dbReference>
<dbReference type="SUPFAM" id="SSF48239">
    <property type="entry name" value="Terpenoid cyclases/Protein prenyltransferases"/>
    <property type="match status" value="1"/>
</dbReference>
<keyword evidence="2" id="KW-1185">Reference proteome</keyword>
<proteinExistence type="predicted"/>